<evidence type="ECO:0000313" key="3">
    <source>
        <dbReference type="Proteomes" id="UP000027931"/>
    </source>
</evidence>
<dbReference type="PROSITE" id="PS50943">
    <property type="entry name" value="HTH_CROC1"/>
    <property type="match status" value="1"/>
</dbReference>
<dbReference type="Proteomes" id="UP000027931">
    <property type="component" value="Unassembled WGS sequence"/>
</dbReference>
<proteinExistence type="predicted"/>
<evidence type="ECO:0000313" key="2">
    <source>
        <dbReference type="EMBL" id="KEO81431.1"/>
    </source>
</evidence>
<dbReference type="InterPro" id="IPR001387">
    <property type="entry name" value="Cro/C1-type_HTH"/>
</dbReference>
<dbReference type="SMART" id="SM00530">
    <property type="entry name" value="HTH_XRE"/>
    <property type="match status" value="1"/>
</dbReference>
<dbReference type="PANTHER" id="PTHR43236:SF1">
    <property type="entry name" value="BLL7220 PROTEIN"/>
    <property type="match status" value="1"/>
</dbReference>
<organism evidence="2 3">
    <name type="scientific">Tumebacillus flagellatus</name>
    <dbReference type="NCBI Taxonomy" id="1157490"/>
    <lineage>
        <taxon>Bacteria</taxon>
        <taxon>Bacillati</taxon>
        <taxon>Bacillota</taxon>
        <taxon>Bacilli</taxon>
        <taxon>Bacillales</taxon>
        <taxon>Alicyclobacillaceae</taxon>
        <taxon>Tumebacillus</taxon>
    </lineage>
</organism>
<dbReference type="EMBL" id="JMIR01000038">
    <property type="protein sequence ID" value="KEO81431.1"/>
    <property type="molecule type" value="Genomic_DNA"/>
</dbReference>
<dbReference type="AlphaFoldDB" id="A0A074LGS3"/>
<keyword evidence="3" id="KW-1185">Reference proteome</keyword>
<dbReference type="Gene3D" id="1.10.260.40">
    <property type="entry name" value="lambda repressor-like DNA-binding domains"/>
    <property type="match status" value="1"/>
</dbReference>
<dbReference type="Pfam" id="PF01381">
    <property type="entry name" value="HTH_3"/>
    <property type="match status" value="1"/>
</dbReference>
<dbReference type="PANTHER" id="PTHR43236">
    <property type="entry name" value="ANTITOXIN HIGA1"/>
    <property type="match status" value="1"/>
</dbReference>
<accession>A0A074LGS3</accession>
<dbReference type="InterPro" id="IPR052345">
    <property type="entry name" value="Rad_response_metalloprotease"/>
</dbReference>
<gene>
    <name evidence="2" type="ORF">EL26_21085</name>
</gene>
<dbReference type="STRING" id="1157490.EL26_21085"/>
<comment type="caution">
    <text evidence="2">The sequence shown here is derived from an EMBL/GenBank/DDBJ whole genome shotgun (WGS) entry which is preliminary data.</text>
</comment>
<dbReference type="CDD" id="cd00093">
    <property type="entry name" value="HTH_XRE"/>
    <property type="match status" value="1"/>
</dbReference>
<evidence type="ECO:0000259" key="1">
    <source>
        <dbReference type="PROSITE" id="PS50943"/>
    </source>
</evidence>
<dbReference type="InterPro" id="IPR010982">
    <property type="entry name" value="Lambda_DNA-bd_dom_sf"/>
</dbReference>
<feature type="domain" description="HTH cro/C1-type" evidence="1">
    <location>
        <begin position="9"/>
        <end position="64"/>
    </location>
</feature>
<dbReference type="SUPFAM" id="SSF47413">
    <property type="entry name" value="lambda repressor-like DNA-binding domains"/>
    <property type="match status" value="1"/>
</dbReference>
<reference evidence="2 3" key="1">
    <citation type="journal article" date="2013" name="Int. J. Syst. Evol. Microbiol.">
        <title>Tumebacillus flagellatus sp. nov., an alpha-amylase/pullulanase-producing bacterium isolated from cassava wastewater.</title>
        <authorList>
            <person name="Wang Q."/>
            <person name="Xie N."/>
            <person name="Qin Y."/>
            <person name="Shen N."/>
            <person name="Zhu J."/>
            <person name="Mi H."/>
            <person name="Huang R."/>
        </authorList>
    </citation>
    <scope>NUCLEOTIDE SEQUENCE [LARGE SCALE GENOMIC DNA]</scope>
    <source>
        <strain evidence="2 3">GST4</strain>
    </source>
</reference>
<name>A0A074LGS3_9BACL</name>
<sequence length="119" mass="13339">MVTTLGELIKAARLECGLRSEDLADAIGVSRTYISKLENDRMSNPSLEVLRDLSQILKKPVSYFFDTPIAVQFFESLPQDVQEHVRKIILEPSGVTLESDGSQVLEAFISYFRSQSSNL</sequence>
<dbReference type="GO" id="GO:0003677">
    <property type="term" value="F:DNA binding"/>
    <property type="evidence" value="ECO:0007669"/>
    <property type="project" value="InterPro"/>
</dbReference>
<protein>
    <recommendedName>
        <fullName evidence="1">HTH cro/C1-type domain-containing protein</fullName>
    </recommendedName>
</protein>